<dbReference type="SUPFAM" id="SSF55797">
    <property type="entry name" value="PR-1-like"/>
    <property type="match status" value="1"/>
</dbReference>
<dbReference type="EMBL" id="JBHSRD010000004">
    <property type="protein sequence ID" value="MFC6008056.1"/>
    <property type="molecule type" value="Genomic_DNA"/>
</dbReference>
<dbReference type="InterPro" id="IPR035940">
    <property type="entry name" value="CAP_sf"/>
</dbReference>
<evidence type="ECO:0000259" key="2">
    <source>
        <dbReference type="Pfam" id="PF00188"/>
    </source>
</evidence>
<dbReference type="Proteomes" id="UP001596189">
    <property type="component" value="Unassembled WGS sequence"/>
</dbReference>
<evidence type="ECO:0000313" key="4">
    <source>
        <dbReference type="Proteomes" id="UP001596189"/>
    </source>
</evidence>
<dbReference type="InterPro" id="IPR014044">
    <property type="entry name" value="CAP_dom"/>
</dbReference>
<organism evidence="3 4">
    <name type="scientific">Angustibacter luteus</name>
    <dbReference type="NCBI Taxonomy" id="658456"/>
    <lineage>
        <taxon>Bacteria</taxon>
        <taxon>Bacillati</taxon>
        <taxon>Actinomycetota</taxon>
        <taxon>Actinomycetes</taxon>
        <taxon>Kineosporiales</taxon>
        <taxon>Kineosporiaceae</taxon>
    </lineage>
</organism>
<dbReference type="PANTHER" id="PTHR31157">
    <property type="entry name" value="SCP DOMAIN-CONTAINING PROTEIN"/>
    <property type="match status" value="1"/>
</dbReference>
<keyword evidence="4" id="KW-1185">Reference proteome</keyword>
<comment type="caution">
    <text evidence="3">The sequence shown here is derived from an EMBL/GenBank/DDBJ whole genome shotgun (WGS) entry which is preliminary data.</text>
</comment>
<feature type="domain" description="SCP" evidence="2">
    <location>
        <begin position="48"/>
        <end position="148"/>
    </location>
</feature>
<proteinExistence type="predicted"/>
<keyword evidence="1" id="KW-0732">Signal</keyword>
<feature type="signal peptide" evidence="1">
    <location>
        <begin position="1"/>
        <end position="32"/>
    </location>
</feature>
<feature type="chain" id="PRO_5046360636" evidence="1">
    <location>
        <begin position="33"/>
        <end position="157"/>
    </location>
</feature>
<dbReference type="Pfam" id="PF00188">
    <property type="entry name" value="CAP"/>
    <property type="match status" value="1"/>
</dbReference>
<reference evidence="4" key="1">
    <citation type="journal article" date="2019" name="Int. J. Syst. Evol. Microbiol.">
        <title>The Global Catalogue of Microorganisms (GCM) 10K type strain sequencing project: providing services to taxonomists for standard genome sequencing and annotation.</title>
        <authorList>
            <consortium name="The Broad Institute Genomics Platform"/>
            <consortium name="The Broad Institute Genome Sequencing Center for Infectious Disease"/>
            <person name="Wu L."/>
            <person name="Ma J."/>
        </authorList>
    </citation>
    <scope>NUCLEOTIDE SEQUENCE [LARGE SCALE GENOMIC DNA]</scope>
    <source>
        <strain evidence="4">KACC 14249</strain>
    </source>
</reference>
<dbReference type="PANTHER" id="PTHR31157:SF1">
    <property type="entry name" value="SCP DOMAIN-CONTAINING PROTEIN"/>
    <property type="match status" value="1"/>
</dbReference>
<accession>A0ABW1JGS0</accession>
<evidence type="ECO:0000256" key="1">
    <source>
        <dbReference type="SAM" id="SignalP"/>
    </source>
</evidence>
<dbReference type="Gene3D" id="3.40.33.10">
    <property type="entry name" value="CAP"/>
    <property type="match status" value="1"/>
</dbReference>
<evidence type="ECO:0000313" key="3">
    <source>
        <dbReference type="EMBL" id="MFC6008056.1"/>
    </source>
</evidence>
<dbReference type="CDD" id="cd05379">
    <property type="entry name" value="CAP_bacterial"/>
    <property type="match status" value="1"/>
</dbReference>
<dbReference type="RefSeq" id="WP_345715255.1">
    <property type="nucleotide sequence ID" value="NZ_BAABFP010000002.1"/>
</dbReference>
<protein>
    <submittedName>
        <fullName evidence="3">CAP domain-containing protein</fullName>
    </submittedName>
</protein>
<name>A0ABW1JGS0_9ACTN</name>
<gene>
    <name evidence="3" type="ORF">ACFQDO_13045</name>
</gene>
<sequence length="157" mass="16741">MPSTPRVIARAGVAVALAAGVVAGAGVAPAQAAVSQSYLNAYEVRVVKAINAQRVSHHLKPLSYTSCPDRYAERLATQLRTKSTLTHQALLPIMKACSANRASENIARANLPARSLVALWMRSPGHRANILDPKVNQIGVGTQCASQCTTVTDFIRR</sequence>